<dbReference type="EMBL" id="HBIB01013497">
    <property type="protein sequence ID" value="CAE0246637.1"/>
    <property type="molecule type" value="Transcribed_RNA"/>
</dbReference>
<evidence type="ECO:0000313" key="2">
    <source>
        <dbReference type="EMBL" id="CAE0246637.1"/>
    </source>
</evidence>
<reference evidence="1" key="1">
    <citation type="submission" date="2021-01" db="EMBL/GenBank/DDBJ databases">
        <authorList>
            <person name="Corre E."/>
            <person name="Pelletier E."/>
            <person name="Niang G."/>
            <person name="Scheremetjew M."/>
            <person name="Finn R."/>
            <person name="Kale V."/>
            <person name="Holt S."/>
            <person name="Cochrane G."/>
            <person name="Meng A."/>
            <person name="Brown T."/>
            <person name="Cohen L."/>
        </authorList>
    </citation>
    <scope>NUCLEOTIDE SEQUENCE</scope>
    <source>
        <strain evidence="1">NIES-2562</strain>
    </source>
</reference>
<protein>
    <recommendedName>
        <fullName evidence="3">DUF1353 domain-containing protein</fullName>
    </recommendedName>
</protein>
<organism evidence="1">
    <name type="scientific">Palpitomonas bilix</name>
    <dbReference type="NCBI Taxonomy" id="652834"/>
    <lineage>
        <taxon>Eukaryota</taxon>
        <taxon>Eukaryota incertae sedis</taxon>
    </lineage>
</organism>
<proteinExistence type="predicted"/>
<sequence>MVIRVIGEALMKRAANNVCELQSNLAFETDTIRVTALKGLPSDGASIPKFFWEKLSCPTVGGYVRCTVIHDALYMTKALPRIEADKLMLQMMEFNGVSYFKRHAMYYLVRAAGAGPWNRRTDAEALENMKYIKIERLGAEA</sequence>
<name>A0A7S3G4X5_9EUKA</name>
<evidence type="ECO:0008006" key="3">
    <source>
        <dbReference type="Google" id="ProtNLM"/>
    </source>
</evidence>
<dbReference type="AlphaFoldDB" id="A0A7S3G4X5"/>
<evidence type="ECO:0000313" key="1">
    <source>
        <dbReference type="EMBL" id="CAE0246636.1"/>
    </source>
</evidence>
<dbReference type="EMBL" id="HBIB01013496">
    <property type="protein sequence ID" value="CAE0246636.1"/>
    <property type="molecule type" value="Transcribed_RNA"/>
</dbReference>
<dbReference type="InterPro" id="IPR010767">
    <property type="entry name" value="Phage_CGC-2007_Cje0229"/>
</dbReference>
<dbReference type="Pfam" id="PF07087">
    <property type="entry name" value="DUF1353"/>
    <property type="match status" value="1"/>
</dbReference>
<gene>
    <name evidence="1" type="ORF">PBIL07802_LOCUS8824</name>
    <name evidence="2" type="ORF">PBIL07802_LOCUS8825</name>
</gene>
<accession>A0A7S3G4X5</accession>